<dbReference type="InterPro" id="IPR000483">
    <property type="entry name" value="Cys-rich_flank_reg_C"/>
</dbReference>
<dbReference type="SMART" id="SM00082">
    <property type="entry name" value="LRRCT"/>
    <property type="match status" value="4"/>
</dbReference>
<keyword evidence="8" id="KW-0812">Transmembrane</keyword>
<dbReference type="Gene3D" id="2.60.120.200">
    <property type="match status" value="1"/>
</dbReference>
<evidence type="ECO:0000256" key="14">
    <source>
        <dbReference type="ARBA" id="ARBA00023180"/>
    </source>
</evidence>
<dbReference type="PANTHER" id="PTHR24369">
    <property type="entry name" value="ANTIGEN BSP, PUTATIVE-RELATED"/>
    <property type="match status" value="1"/>
</dbReference>
<dbReference type="InterPro" id="IPR000742">
    <property type="entry name" value="EGF"/>
</dbReference>
<dbReference type="GO" id="GO:0005509">
    <property type="term" value="F:calcium ion binding"/>
    <property type="evidence" value="ECO:0007669"/>
    <property type="project" value="InterPro"/>
</dbReference>
<comment type="subcellular location">
    <subcellularLocation>
        <location evidence="1">Cell membrane</location>
    </subcellularLocation>
    <subcellularLocation>
        <location evidence="2">Secreted</location>
    </subcellularLocation>
</comment>
<comment type="caution">
    <text evidence="15">Lacks conserved residue(s) required for the propagation of feature annotation.</text>
</comment>
<dbReference type="InterPro" id="IPR018097">
    <property type="entry name" value="EGF_Ca-bd_CS"/>
</dbReference>
<feature type="disulfide bond" evidence="15">
    <location>
        <begin position="1149"/>
        <end position="1158"/>
    </location>
</feature>
<dbReference type="Pfam" id="PF00008">
    <property type="entry name" value="EGF"/>
    <property type="match status" value="4"/>
</dbReference>
<proteinExistence type="evidence at transcript level"/>
<dbReference type="FunFam" id="3.80.10.10:FF:001438">
    <property type="entry name" value="Uncharacterized protein"/>
    <property type="match status" value="1"/>
</dbReference>
<feature type="domain" description="EGF-like" evidence="18">
    <location>
        <begin position="1348"/>
        <end position="1385"/>
    </location>
</feature>
<dbReference type="FunFam" id="3.80.10.10:FF:000770">
    <property type="entry name" value="Uncharacterized protein"/>
    <property type="match status" value="1"/>
</dbReference>
<feature type="disulfide bond" evidence="15">
    <location>
        <begin position="1130"/>
        <end position="1147"/>
    </location>
</feature>
<dbReference type="InterPro" id="IPR001791">
    <property type="entry name" value="Laminin_G"/>
</dbReference>
<keyword evidence="7" id="KW-0433">Leucine-rich repeat</keyword>
<feature type="disulfide bond" evidence="15">
    <location>
        <begin position="1375"/>
        <end position="1384"/>
    </location>
</feature>
<dbReference type="SUPFAM" id="SSF52058">
    <property type="entry name" value="L domain-like"/>
    <property type="match status" value="2"/>
</dbReference>
<feature type="domain" description="EGF-like" evidence="18">
    <location>
        <begin position="999"/>
        <end position="1035"/>
    </location>
</feature>
<dbReference type="InterPro" id="IPR000152">
    <property type="entry name" value="EGF-type_Asp/Asn_hydroxyl_site"/>
</dbReference>
<dbReference type="PROSITE" id="PS00010">
    <property type="entry name" value="ASX_HYDROXYL"/>
    <property type="match status" value="3"/>
</dbReference>
<dbReference type="InterPro" id="IPR032675">
    <property type="entry name" value="LRR_dom_sf"/>
</dbReference>
<dbReference type="PROSITE" id="PS00022">
    <property type="entry name" value="EGF_1"/>
    <property type="match status" value="7"/>
</dbReference>
<dbReference type="CDD" id="cd00054">
    <property type="entry name" value="EGF_CA"/>
    <property type="match status" value="6"/>
</dbReference>
<evidence type="ECO:0000256" key="16">
    <source>
        <dbReference type="SAM" id="SignalP"/>
    </source>
</evidence>
<dbReference type="GO" id="GO:0007399">
    <property type="term" value="P:nervous system development"/>
    <property type="evidence" value="ECO:0007669"/>
    <property type="project" value="UniProtKB-ARBA"/>
</dbReference>
<dbReference type="InterPro" id="IPR050541">
    <property type="entry name" value="LRR_TM_domain-containing"/>
</dbReference>
<dbReference type="PROSITE" id="PS50025">
    <property type="entry name" value="LAM_G_DOMAIN"/>
    <property type="match status" value="1"/>
</dbReference>
<dbReference type="Pfam" id="PF02210">
    <property type="entry name" value="Laminin_G_2"/>
    <property type="match status" value="1"/>
</dbReference>
<dbReference type="InterPro" id="IPR001881">
    <property type="entry name" value="EGF-like_Ca-bd_dom"/>
</dbReference>
<accession>A0A2P1DV93</accession>
<reference evidence="19" key="1">
    <citation type="journal article" date="2018" name="Nature">
        <title>Convergent evolution of bilaterian nerve cords.</title>
        <authorList>
            <person name="Martin-Duran J.M."/>
            <person name="Pang K."/>
            <person name="Borve A."/>
            <person name="Le H.S."/>
            <person name="Furu A."/>
            <person name="Cannon J.T."/>
            <person name="Jondelius U."/>
            <person name="Hejnol A."/>
        </authorList>
    </citation>
    <scope>NUCLEOTIDE SEQUENCE</scope>
</reference>
<dbReference type="SMART" id="SM00013">
    <property type="entry name" value="LRRNT"/>
    <property type="match status" value="4"/>
</dbReference>
<dbReference type="SMART" id="SM00365">
    <property type="entry name" value="LRR_SD22"/>
    <property type="match status" value="10"/>
</dbReference>
<evidence type="ECO:0000256" key="11">
    <source>
        <dbReference type="ARBA" id="ARBA00022989"/>
    </source>
</evidence>
<evidence type="ECO:0000256" key="4">
    <source>
        <dbReference type="ARBA" id="ARBA00022475"/>
    </source>
</evidence>
<dbReference type="PROSITE" id="PS50026">
    <property type="entry name" value="EGF_3"/>
    <property type="match status" value="7"/>
</dbReference>
<dbReference type="InterPro" id="IPR013320">
    <property type="entry name" value="ConA-like_dom_sf"/>
</dbReference>
<evidence type="ECO:0000256" key="8">
    <source>
        <dbReference type="ARBA" id="ARBA00022692"/>
    </source>
</evidence>
<keyword evidence="11" id="KW-1133">Transmembrane helix</keyword>
<evidence type="ECO:0000256" key="6">
    <source>
        <dbReference type="ARBA" id="ARBA00022536"/>
    </source>
</evidence>
<dbReference type="InterPro" id="IPR000372">
    <property type="entry name" value="LRRNT"/>
</dbReference>
<evidence type="ECO:0000256" key="7">
    <source>
        <dbReference type="ARBA" id="ARBA00022614"/>
    </source>
</evidence>
<dbReference type="SUPFAM" id="SSF57196">
    <property type="entry name" value="EGF/Laminin"/>
    <property type="match status" value="6"/>
</dbReference>
<organism evidence="19">
    <name type="scientific">Isodiametra pulchra</name>
    <name type="common">Acoelomorph flatworm</name>
    <name type="synonym">Convoluta pulchra</name>
    <dbReference type="NCBI Taxonomy" id="504439"/>
    <lineage>
        <taxon>Eukaryota</taxon>
        <taxon>Metazoa</taxon>
        <taxon>Xenacoelomorpha</taxon>
        <taxon>Acoelomorpha</taxon>
        <taxon>Acoela</taxon>
        <taxon>Isodiametridae</taxon>
        <taxon>Isodiametra</taxon>
    </lineage>
</organism>
<evidence type="ECO:0000313" key="19">
    <source>
        <dbReference type="EMBL" id="AVK72306.1"/>
    </source>
</evidence>
<keyword evidence="13 15" id="KW-1015">Disulfide bond</keyword>
<feature type="disulfide bond" evidence="15">
    <location>
        <begin position="1025"/>
        <end position="1034"/>
    </location>
</feature>
<feature type="disulfide bond" evidence="15">
    <location>
        <begin position="948"/>
        <end position="957"/>
    </location>
</feature>
<name>A0A2P1DV93_ISOPU</name>
<dbReference type="SMART" id="SM00179">
    <property type="entry name" value="EGF_CA"/>
    <property type="match status" value="7"/>
</dbReference>
<feature type="disulfide bond" evidence="15">
    <location>
        <begin position="1103"/>
        <end position="1112"/>
    </location>
</feature>
<keyword evidence="14" id="KW-0325">Glycoprotein</keyword>
<dbReference type="PROSITE" id="PS01186">
    <property type="entry name" value="EGF_2"/>
    <property type="match status" value="7"/>
</dbReference>
<dbReference type="PROSITE" id="PS01187">
    <property type="entry name" value="EGF_CA"/>
    <property type="match status" value="1"/>
</dbReference>
<feature type="domain" description="EGF-like" evidence="18">
    <location>
        <begin position="923"/>
        <end position="958"/>
    </location>
</feature>
<dbReference type="Pfam" id="PF12661">
    <property type="entry name" value="hEGF"/>
    <property type="match status" value="2"/>
</dbReference>
<dbReference type="GO" id="GO:0005576">
    <property type="term" value="C:extracellular region"/>
    <property type="evidence" value="ECO:0007669"/>
    <property type="project" value="UniProtKB-SubCell"/>
</dbReference>
<evidence type="ECO:0000256" key="15">
    <source>
        <dbReference type="PROSITE-ProRule" id="PRU00076"/>
    </source>
</evidence>
<dbReference type="InterPro" id="IPR003591">
    <property type="entry name" value="Leu-rich_rpt_typical-subtyp"/>
</dbReference>
<dbReference type="FunFam" id="2.10.25.10:FF:000063">
    <property type="entry name" value="Slit guidance ligand 2"/>
    <property type="match status" value="1"/>
</dbReference>
<evidence type="ECO:0000256" key="2">
    <source>
        <dbReference type="ARBA" id="ARBA00004613"/>
    </source>
</evidence>
<evidence type="ECO:0000259" key="18">
    <source>
        <dbReference type="PROSITE" id="PS50026"/>
    </source>
</evidence>
<feature type="domain" description="EGF-like" evidence="18">
    <location>
        <begin position="1121"/>
        <end position="1159"/>
    </location>
</feature>
<dbReference type="FunFam" id="2.10.25.10:FF:000123">
    <property type="entry name" value="Crumbs homolog 1 (Drosophila)"/>
    <property type="match status" value="1"/>
</dbReference>
<keyword evidence="4" id="KW-1003">Cell membrane</keyword>
<dbReference type="SMART" id="SM00369">
    <property type="entry name" value="LRR_TYP"/>
    <property type="match status" value="16"/>
</dbReference>
<dbReference type="CDD" id="cd00110">
    <property type="entry name" value="LamG"/>
    <property type="match status" value="1"/>
</dbReference>
<sequence>MAVIVGSSAASEEMRVIVLLTTLLCIVRVHHSCPTDCVCYDYAKVVDCSNGNFREVPPDVPEFVEQLNLSNNKITHVNSTNLQRMVNLRKLDLSHNELVIVEEEAFASQANLQFLDLSHNILQFLSKSSFRESSIIKTLNVSHNLLNVIDSELFSGFTYLEELNLENNEISCIEENALATLYSLKTLLLSQNNLVNLYESNIKHLSDLKKLTLSGNRLLCECNLVWLLDWRANHRRVSVDGVSCSSPSRLEGRDLSQLTVTDMWCAQLHDASELCPVRVVCPEKCDCADGIVNCQERGLQEIPRNLPASAREIKLMKNMIKHVPGGVFKHIKNLNRIDLSSNAIASIDHDAFHGLTELTQICLYSNSIRELPEDLLKGLKKLSILLLNSNRISCIPDKFLSEVEEFSLLSFYANNIQSFSNGTIRMKEVGHVHLGENPLICDCNLRWIREEGLIAKETSNAKCTWPLRVEGRLLKSMSADEFTCVGGEESRTKDAGKCFIDLKCPPKCNCSEGTRVDCSNAGFRQIPNNIPRYTTELHLSNNMIERIPADGIFLNMMNLRSLVLTDNLISEIEDGAFYGATELRTVDFSNNDIREIRKEIFQDLPNLQKALFRNNRISCITNDTFSGNKHLELLSFFNNDIRTVEENPFQKLPLLATLNLYSNPLVCNCHMRWLNEWINSLGPRLMVTGNPTCVEPKHLRNIPIFDMRPQDFDCEANRENSCLTTMTCPEECTCLKTSVRCVARLLVDIPENLPPEATELILSDNRIRNINRKSFQNLRHLKILDLSDNAILTIPDNTFSDLIKLESLNLVDNYIKCVGSKAFHGLVSLRFLSLTTNMISQIAEESFEDLHSLTHLYLGDNPLFCDCDLEWLARFIQENGVDGGVAKCYFPERMANQALLFSNLFSFRCETGEPSLDILAKCDPCLLDPCINGGTCSIDDEIEFSCKCPQGFGGRYCENYLSICYTEPCLHGGTCNSVSQSEYWCDCAPGFRGKQCETNIDECANHQCQNNATCVDKVGFYVCQCTPGFTGEFCEEDIDLCSYENNKCQNGAVCSDLVHDYSCLCQPGFAGRNCEVNIDECDGNEFCQNGFCVDGINSFHCACDEGYKGEFCEIPPVVYPMDSKCAYHTCQNDALCYETPGKPEYECKCAPGFQGDRCQHLNTVSISQDDSYVLVTDARMHAYMKAVFTLTPTSDTGILLYHNPDQRQRHLLIQLAKGQVRVSYFLGTTQGVVVESSNYSLTLNQSHMIEVSIQHLKVTLTIDNTFTISGNASQGLADRFESDEPMYIGGLPRNVRNAAAKMYHVFPENSNSFKGCIHEIRFNEKVLNLERNVKMEGVESGCTAKISDQDPCDYASCQNGGTCEALGPVNFRCICPRGFGGPLCNEELDCDVEKTERFYRDDGDCRSTKRIRHMSCPENCGQGFCCHALLQRTITSRFECTNGTKTAPLPVDVVRRCKCEPC</sequence>
<dbReference type="FunFam" id="3.80.10.10:FF:000002">
    <property type="entry name" value="Slit guidance ligand 2"/>
    <property type="match status" value="2"/>
</dbReference>
<dbReference type="FunFam" id="2.10.25.10:FF:000472">
    <property type="entry name" value="Uncharacterized protein, isoform A"/>
    <property type="match status" value="1"/>
</dbReference>
<evidence type="ECO:0000256" key="9">
    <source>
        <dbReference type="ARBA" id="ARBA00022729"/>
    </source>
</evidence>
<dbReference type="InterPro" id="IPR013032">
    <property type="entry name" value="EGF-like_CS"/>
</dbReference>
<dbReference type="PANTHER" id="PTHR24369:SF210">
    <property type="entry name" value="CHAOPTIN-RELATED"/>
    <property type="match status" value="1"/>
</dbReference>
<dbReference type="Pfam" id="PF13855">
    <property type="entry name" value="LRR_8"/>
    <property type="match status" value="4"/>
</dbReference>
<dbReference type="SMART" id="SM00181">
    <property type="entry name" value="EGF"/>
    <property type="match status" value="7"/>
</dbReference>
<evidence type="ECO:0000256" key="1">
    <source>
        <dbReference type="ARBA" id="ARBA00004236"/>
    </source>
</evidence>
<evidence type="ECO:0000256" key="5">
    <source>
        <dbReference type="ARBA" id="ARBA00022525"/>
    </source>
</evidence>
<protein>
    <submittedName>
        <fullName evidence="19">Slit1 protein</fullName>
    </submittedName>
</protein>
<dbReference type="Pfam" id="PF13306">
    <property type="entry name" value="LRR_5"/>
    <property type="match status" value="1"/>
</dbReference>
<evidence type="ECO:0000256" key="12">
    <source>
        <dbReference type="ARBA" id="ARBA00023136"/>
    </source>
</evidence>
<keyword evidence="12" id="KW-0472">Membrane</keyword>
<feature type="domain" description="EGF-like" evidence="18">
    <location>
        <begin position="1077"/>
        <end position="1113"/>
    </location>
</feature>
<feature type="signal peptide" evidence="16">
    <location>
        <begin position="1"/>
        <end position="32"/>
    </location>
</feature>
<feature type="domain" description="EGF-like" evidence="18">
    <location>
        <begin position="1037"/>
        <end position="1075"/>
    </location>
</feature>
<keyword evidence="5" id="KW-0964">Secreted</keyword>
<dbReference type="EMBL" id="KY709755">
    <property type="protein sequence ID" value="AVK72306.1"/>
    <property type="molecule type" value="mRNA"/>
</dbReference>
<dbReference type="Gene3D" id="3.80.10.10">
    <property type="entry name" value="Ribonuclease Inhibitor"/>
    <property type="match status" value="5"/>
</dbReference>
<evidence type="ECO:0000256" key="13">
    <source>
        <dbReference type="ARBA" id="ARBA00023157"/>
    </source>
</evidence>
<feature type="disulfide bond" evidence="15">
    <location>
        <begin position="987"/>
        <end position="996"/>
    </location>
</feature>
<feature type="domain" description="Laminin G" evidence="17">
    <location>
        <begin position="1162"/>
        <end position="1342"/>
    </location>
</feature>
<dbReference type="PROSITE" id="PS51450">
    <property type="entry name" value="LRR"/>
    <property type="match status" value="6"/>
</dbReference>
<dbReference type="FunFam" id="2.10.25.10:FF:000012">
    <property type="entry name" value="Delta-like protein"/>
    <property type="match status" value="1"/>
</dbReference>
<keyword evidence="6 15" id="KW-0245">EGF-like domain</keyword>
<dbReference type="InterPro" id="IPR001611">
    <property type="entry name" value="Leu-rich_rpt"/>
</dbReference>
<feature type="domain" description="EGF-like" evidence="18">
    <location>
        <begin position="960"/>
        <end position="997"/>
    </location>
</feature>
<evidence type="ECO:0000256" key="3">
    <source>
        <dbReference type="ARBA" id="ARBA00022473"/>
    </source>
</evidence>
<keyword evidence="3" id="KW-0217">Developmental protein</keyword>
<dbReference type="Pfam" id="PF01463">
    <property type="entry name" value="LRRCT"/>
    <property type="match status" value="2"/>
</dbReference>
<dbReference type="SUPFAM" id="SSF49899">
    <property type="entry name" value="Concanavalin A-like lectins/glucanases"/>
    <property type="match status" value="1"/>
</dbReference>
<dbReference type="Gene3D" id="2.10.25.10">
    <property type="entry name" value="Laminin"/>
    <property type="match status" value="7"/>
</dbReference>
<evidence type="ECO:0000259" key="17">
    <source>
        <dbReference type="PROSITE" id="PS50025"/>
    </source>
</evidence>
<dbReference type="InterPro" id="IPR026906">
    <property type="entry name" value="LRR_5"/>
</dbReference>
<feature type="chain" id="PRO_5015131604" evidence="16">
    <location>
        <begin position="33"/>
        <end position="1462"/>
    </location>
</feature>
<dbReference type="SMART" id="SM00282">
    <property type="entry name" value="LamG"/>
    <property type="match status" value="1"/>
</dbReference>
<dbReference type="GO" id="GO:0005886">
    <property type="term" value="C:plasma membrane"/>
    <property type="evidence" value="ECO:0007669"/>
    <property type="project" value="UniProtKB-SubCell"/>
</dbReference>
<dbReference type="Pfam" id="PF01462">
    <property type="entry name" value="LRRNT"/>
    <property type="match status" value="1"/>
</dbReference>
<feature type="disulfide bond" evidence="15">
    <location>
        <begin position="1065"/>
        <end position="1074"/>
    </location>
</feature>
<evidence type="ECO:0000256" key="10">
    <source>
        <dbReference type="ARBA" id="ARBA00022737"/>
    </source>
</evidence>
<keyword evidence="10" id="KW-0677">Repeat</keyword>
<keyword evidence="9 16" id="KW-0732">Signal</keyword>